<sequence>MHPFSPTSPALASTCGPTVATAQHNNCTYEPMLRSWIPPLCYHPAPTQDYTPFDDRPWYYDHNLTQPITSATDLDALRTGANLTAYTNTFHDEHCLYAWRKLALAVQHRWRWLDTKTMSLAHSEHCAKRIARFVFSVGYAVGEERFGHTSTAPIMVQGCVELPWGREGRWWKFG</sequence>
<dbReference type="eggNOG" id="ENOG502SY26">
    <property type="taxonomic scope" value="Eukaryota"/>
</dbReference>
<reference evidence="1 2" key="1">
    <citation type="submission" date="2013-03" db="EMBL/GenBank/DDBJ databases">
        <title>The Genome Sequence of Phialophora europaea CBS 101466.</title>
        <authorList>
            <consortium name="The Broad Institute Genomics Platform"/>
            <person name="Cuomo C."/>
            <person name="de Hoog S."/>
            <person name="Gorbushina A."/>
            <person name="Walker B."/>
            <person name="Young S.K."/>
            <person name="Zeng Q."/>
            <person name="Gargeya S."/>
            <person name="Fitzgerald M."/>
            <person name="Haas B."/>
            <person name="Abouelleil A."/>
            <person name="Allen A.W."/>
            <person name="Alvarado L."/>
            <person name="Arachchi H.M."/>
            <person name="Berlin A.M."/>
            <person name="Chapman S.B."/>
            <person name="Gainer-Dewar J."/>
            <person name="Goldberg J."/>
            <person name="Griggs A."/>
            <person name="Gujja S."/>
            <person name="Hansen M."/>
            <person name="Howarth C."/>
            <person name="Imamovic A."/>
            <person name="Ireland A."/>
            <person name="Larimer J."/>
            <person name="McCowan C."/>
            <person name="Murphy C."/>
            <person name="Pearson M."/>
            <person name="Poon T.W."/>
            <person name="Priest M."/>
            <person name="Roberts A."/>
            <person name="Saif S."/>
            <person name="Shea T."/>
            <person name="Sisk P."/>
            <person name="Sykes S."/>
            <person name="Wortman J."/>
            <person name="Nusbaum C."/>
            <person name="Birren B."/>
        </authorList>
    </citation>
    <scope>NUCLEOTIDE SEQUENCE [LARGE SCALE GENOMIC DNA]</scope>
    <source>
        <strain evidence="1 2">CBS 101466</strain>
    </source>
</reference>
<proteinExistence type="predicted"/>
<dbReference type="RefSeq" id="XP_008718896.1">
    <property type="nucleotide sequence ID" value="XM_008720674.1"/>
</dbReference>
<dbReference type="Proteomes" id="UP000030752">
    <property type="component" value="Unassembled WGS sequence"/>
</dbReference>
<dbReference type="GeneID" id="19973677"/>
<dbReference type="InParanoid" id="W2RPA7"/>
<protein>
    <submittedName>
        <fullName evidence="1">Uncharacterized protein</fullName>
    </submittedName>
</protein>
<evidence type="ECO:0000313" key="1">
    <source>
        <dbReference type="EMBL" id="ETN38307.1"/>
    </source>
</evidence>
<dbReference type="OrthoDB" id="3501153at2759"/>
<dbReference type="InterPro" id="IPR053008">
    <property type="entry name" value="Phomopsin_biosynth_assoc"/>
</dbReference>
<dbReference type="PANTHER" id="PTHR35896:SF3">
    <property type="entry name" value="MAJOR FACILITATOR SUPERFAMILY TRANSPORTER"/>
    <property type="match status" value="1"/>
</dbReference>
<accession>W2RPA7</accession>
<dbReference type="STRING" id="1220924.W2RPA7"/>
<dbReference type="EMBL" id="KB822722">
    <property type="protein sequence ID" value="ETN38307.1"/>
    <property type="molecule type" value="Genomic_DNA"/>
</dbReference>
<dbReference type="HOGENOM" id="CLU_066042_5_2_1"/>
<dbReference type="PANTHER" id="PTHR35896">
    <property type="entry name" value="IG-LIKE DOMAIN-CONTAINING PROTEIN"/>
    <property type="match status" value="1"/>
</dbReference>
<organism evidence="1 2">
    <name type="scientific">Cyphellophora europaea (strain CBS 101466)</name>
    <name type="common">Phialophora europaea</name>
    <dbReference type="NCBI Taxonomy" id="1220924"/>
    <lineage>
        <taxon>Eukaryota</taxon>
        <taxon>Fungi</taxon>
        <taxon>Dikarya</taxon>
        <taxon>Ascomycota</taxon>
        <taxon>Pezizomycotina</taxon>
        <taxon>Eurotiomycetes</taxon>
        <taxon>Chaetothyriomycetidae</taxon>
        <taxon>Chaetothyriales</taxon>
        <taxon>Cyphellophoraceae</taxon>
        <taxon>Cyphellophora</taxon>
    </lineage>
</organism>
<name>W2RPA7_CYPE1</name>
<dbReference type="VEuPathDB" id="FungiDB:HMPREF1541_06338"/>
<evidence type="ECO:0000313" key="2">
    <source>
        <dbReference type="Proteomes" id="UP000030752"/>
    </source>
</evidence>
<dbReference type="AlphaFoldDB" id="W2RPA7"/>
<gene>
    <name evidence="1" type="ORF">HMPREF1541_06338</name>
</gene>
<keyword evidence="2" id="KW-1185">Reference proteome</keyword>